<keyword evidence="12 15" id="KW-0665">Pyrimidine biosynthesis</keyword>
<evidence type="ECO:0000256" key="15">
    <source>
        <dbReference type="RuleBase" id="RU364042"/>
    </source>
</evidence>
<dbReference type="PROSITE" id="PS00912">
    <property type="entry name" value="DHODEHASE_2"/>
    <property type="match status" value="1"/>
</dbReference>
<dbReference type="InterPro" id="IPR001295">
    <property type="entry name" value="Dihydroorotate_DH_CS"/>
</dbReference>
<reference evidence="17 18" key="1">
    <citation type="submission" date="2015-04" db="EMBL/GenBank/DDBJ databases">
        <title>Lasius niger genome sequencing.</title>
        <authorList>
            <person name="Konorov E.A."/>
            <person name="Nikitin M.A."/>
            <person name="Kirill M.V."/>
            <person name="Chang P."/>
        </authorList>
    </citation>
    <scope>NUCLEOTIDE SEQUENCE [LARGE SCALE GENOMIC DNA]</scope>
    <source>
        <tissue evidence="17">Whole</tissue>
    </source>
</reference>
<dbReference type="GO" id="GO:0005737">
    <property type="term" value="C:cytoplasm"/>
    <property type="evidence" value="ECO:0007669"/>
    <property type="project" value="UniProtKB-SubCell"/>
</dbReference>
<proteinExistence type="inferred from homology"/>
<protein>
    <recommendedName>
        <fullName evidence="8 15">Dihydroorotate dehydrogenase (fumarate)</fullName>
        <ecNumber evidence="7 15">1.3.98.1</ecNumber>
    </recommendedName>
    <alternativeName>
        <fullName evidence="14 15">Dihydroorotate oxidase</fullName>
    </alternativeName>
</protein>
<dbReference type="OrthoDB" id="8300117at2759"/>
<dbReference type="GO" id="GO:1990663">
    <property type="term" value="F:dihydroorotate dehydrogenase (fumarate) activity"/>
    <property type="evidence" value="ECO:0007669"/>
    <property type="project" value="UniProtKB-EC"/>
</dbReference>
<comment type="pathway">
    <text evidence="4 15">Pyrimidine metabolism; UMP biosynthesis via de novo pathway.</text>
</comment>
<evidence type="ECO:0000256" key="2">
    <source>
        <dbReference type="ARBA" id="ARBA00001917"/>
    </source>
</evidence>
<dbReference type="InterPro" id="IPR012135">
    <property type="entry name" value="Dihydroorotate_DH_1_2"/>
</dbReference>
<evidence type="ECO:0000256" key="13">
    <source>
        <dbReference type="ARBA" id="ARBA00023002"/>
    </source>
</evidence>
<dbReference type="PaxDb" id="67767-A0A0J7K8I1"/>
<comment type="subunit">
    <text evidence="6 15">Homodimer.</text>
</comment>
<dbReference type="EC" id="1.3.98.1" evidence="7 15"/>
<evidence type="ECO:0000259" key="16">
    <source>
        <dbReference type="Pfam" id="PF01180"/>
    </source>
</evidence>
<dbReference type="InterPro" id="IPR023359">
    <property type="entry name" value="Dihydro_DH_chainA_dom2"/>
</dbReference>
<comment type="function">
    <text evidence="15">Catalyzes the conversion of dihydroorotate to orotate with fumarate as the electron acceptor.</text>
</comment>
<name>A0A0J7K8I1_LASNI</name>
<accession>A0A0J7K8I1</accession>
<evidence type="ECO:0000256" key="12">
    <source>
        <dbReference type="ARBA" id="ARBA00022975"/>
    </source>
</evidence>
<keyword evidence="18" id="KW-1185">Reference proteome</keyword>
<dbReference type="SUPFAM" id="SSF51395">
    <property type="entry name" value="FMN-linked oxidoreductases"/>
    <property type="match status" value="1"/>
</dbReference>
<dbReference type="InterPro" id="IPR033886">
    <property type="entry name" value="DHOD_1A"/>
</dbReference>
<comment type="subcellular location">
    <subcellularLocation>
        <location evidence="3 15">Cytoplasm</location>
    </subcellularLocation>
</comment>
<feature type="domain" description="Dihydroorotate dehydrogenase catalytic" evidence="16">
    <location>
        <begin position="1"/>
        <end position="277"/>
    </location>
</feature>
<dbReference type="UniPathway" id="UPA00070"/>
<keyword evidence="11 15" id="KW-0288">FMN</keyword>
<comment type="similarity">
    <text evidence="5 15">Belongs to the dihydroorotate dehydrogenase family. Type 1 subfamily.</text>
</comment>
<dbReference type="GO" id="GO:0006207">
    <property type="term" value="P:'de novo' pyrimidine nucleobase biosynthetic process"/>
    <property type="evidence" value="ECO:0007669"/>
    <property type="project" value="InterPro"/>
</dbReference>
<dbReference type="Pfam" id="PF01180">
    <property type="entry name" value="DHO_dh"/>
    <property type="match status" value="1"/>
</dbReference>
<dbReference type="Gene3D" id="3.20.20.70">
    <property type="entry name" value="Aldolase class I"/>
    <property type="match status" value="1"/>
</dbReference>
<evidence type="ECO:0000256" key="14">
    <source>
        <dbReference type="ARBA" id="ARBA00031623"/>
    </source>
</evidence>
<evidence type="ECO:0000313" key="18">
    <source>
        <dbReference type="Proteomes" id="UP000036403"/>
    </source>
</evidence>
<keyword evidence="10 15" id="KW-0285">Flavoprotein</keyword>
<comment type="cofactor">
    <cofactor evidence="2 15">
        <name>FMN</name>
        <dbReference type="ChEBI" id="CHEBI:58210"/>
    </cofactor>
</comment>
<dbReference type="CDD" id="cd04741">
    <property type="entry name" value="DHOD_1A_like"/>
    <property type="match status" value="1"/>
</dbReference>
<evidence type="ECO:0000256" key="7">
    <source>
        <dbReference type="ARBA" id="ARBA00011911"/>
    </source>
</evidence>
<dbReference type="FunFam" id="3.20.20.70:FF:000027">
    <property type="entry name" value="Dihydropyrimidine dehydrogenase [NADP(+)]"/>
    <property type="match status" value="1"/>
</dbReference>
<evidence type="ECO:0000256" key="1">
    <source>
        <dbReference type="ARBA" id="ARBA00001694"/>
    </source>
</evidence>
<dbReference type="PROSITE" id="PS00911">
    <property type="entry name" value="DHODEHASE_1"/>
    <property type="match status" value="1"/>
</dbReference>
<dbReference type="PANTHER" id="PTHR48109">
    <property type="entry name" value="DIHYDROOROTATE DEHYDROGENASE (QUINONE), MITOCHONDRIAL-RELATED"/>
    <property type="match status" value="1"/>
</dbReference>
<evidence type="ECO:0000256" key="6">
    <source>
        <dbReference type="ARBA" id="ARBA00011738"/>
    </source>
</evidence>
<evidence type="ECO:0000256" key="11">
    <source>
        <dbReference type="ARBA" id="ARBA00022643"/>
    </source>
</evidence>
<gene>
    <name evidence="17" type="ORF">RF55_14325</name>
</gene>
<sequence>MNAAGVYCQTEKELNLILSSQAGAVVTKSATIEKRDGNPAPRQELLEIGSINSMGLPNLGFDYYLDYALRKQAEGHHNPVIISISGLSIAENMKMLTKISERDFQGLTELNLSCPNVIGKAQVGYDYDSMKEVLTEAFTLFKKPLGVKLPPYFDFFQFDAVAEILNQFPLSYVNLINSVGNGLAIDAETETALIRPKGGFGGLGGEMIKATALANVRAMRLRLKEEISIIGTGGVKNGQDVFEHVLCGADLVQVGTELWREGPEIFARLNQELSKIMQRKNYTCLSDFRGKLKTVA</sequence>
<dbReference type="GO" id="GO:0044205">
    <property type="term" value="P:'de novo' UMP biosynthetic process"/>
    <property type="evidence" value="ECO:0007669"/>
    <property type="project" value="UniProtKB-UniPathway"/>
</dbReference>
<dbReference type="STRING" id="67767.A0A0J7K8I1"/>
<evidence type="ECO:0000313" key="17">
    <source>
        <dbReference type="EMBL" id="KMQ86642.1"/>
    </source>
</evidence>
<dbReference type="InterPro" id="IPR005720">
    <property type="entry name" value="Dihydroorotate_DH_cat"/>
</dbReference>
<dbReference type="EMBL" id="LBMM01011769">
    <property type="protein sequence ID" value="KMQ86642.1"/>
    <property type="molecule type" value="Genomic_DNA"/>
</dbReference>
<evidence type="ECO:0000256" key="4">
    <source>
        <dbReference type="ARBA" id="ARBA00004725"/>
    </source>
</evidence>
<keyword evidence="13 15" id="KW-0560">Oxidoreductase</keyword>
<evidence type="ECO:0000256" key="10">
    <source>
        <dbReference type="ARBA" id="ARBA00022630"/>
    </source>
</evidence>
<evidence type="ECO:0000256" key="3">
    <source>
        <dbReference type="ARBA" id="ARBA00004496"/>
    </source>
</evidence>
<dbReference type="AlphaFoldDB" id="A0A0J7K8I1"/>
<evidence type="ECO:0000256" key="5">
    <source>
        <dbReference type="ARBA" id="ARBA00008008"/>
    </source>
</evidence>
<dbReference type="PIRSF" id="PIRSF000164">
    <property type="entry name" value="DHO_oxidase"/>
    <property type="match status" value="1"/>
</dbReference>
<organism evidence="17 18">
    <name type="scientific">Lasius niger</name>
    <name type="common">Black garden ant</name>
    <dbReference type="NCBI Taxonomy" id="67767"/>
    <lineage>
        <taxon>Eukaryota</taxon>
        <taxon>Metazoa</taxon>
        <taxon>Ecdysozoa</taxon>
        <taxon>Arthropoda</taxon>
        <taxon>Hexapoda</taxon>
        <taxon>Insecta</taxon>
        <taxon>Pterygota</taxon>
        <taxon>Neoptera</taxon>
        <taxon>Endopterygota</taxon>
        <taxon>Hymenoptera</taxon>
        <taxon>Apocrita</taxon>
        <taxon>Aculeata</taxon>
        <taxon>Formicoidea</taxon>
        <taxon>Formicidae</taxon>
        <taxon>Formicinae</taxon>
        <taxon>Lasius</taxon>
        <taxon>Lasius</taxon>
    </lineage>
</organism>
<evidence type="ECO:0000256" key="8">
    <source>
        <dbReference type="ARBA" id="ARBA00021374"/>
    </source>
</evidence>
<dbReference type="PANTHER" id="PTHR48109:SF1">
    <property type="entry name" value="DIHYDROOROTATE DEHYDROGENASE (FUMARATE)"/>
    <property type="match status" value="1"/>
</dbReference>
<keyword evidence="9 15" id="KW-0963">Cytoplasm</keyword>
<dbReference type="Proteomes" id="UP000036403">
    <property type="component" value="Unassembled WGS sequence"/>
</dbReference>
<dbReference type="InterPro" id="IPR013785">
    <property type="entry name" value="Aldolase_TIM"/>
</dbReference>
<dbReference type="NCBIfam" id="NF002702">
    <property type="entry name" value="PRK02506.1"/>
    <property type="match status" value="1"/>
</dbReference>
<comment type="caution">
    <text evidence="17">The sequence shown here is derived from an EMBL/GenBank/DDBJ whole genome shotgun (WGS) entry which is preliminary data.</text>
</comment>
<evidence type="ECO:0000256" key="9">
    <source>
        <dbReference type="ARBA" id="ARBA00022490"/>
    </source>
</evidence>
<dbReference type="Gene3D" id="2.30.26.10">
    <property type="entry name" value="Dihydroorotate Dehydrogenase A, chain A, domain 2"/>
    <property type="match status" value="1"/>
</dbReference>
<comment type="catalytic activity">
    <reaction evidence="1 15">
        <text>(S)-dihydroorotate + fumarate = orotate + succinate</text>
        <dbReference type="Rhea" id="RHEA:30059"/>
        <dbReference type="ChEBI" id="CHEBI:29806"/>
        <dbReference type="ChEBI" id="CHEBI:30031"/>
        <dbReference type="ChEBI" id="CHEBI:30839"/>
        <dbReference type="ChEBI" id="CHEBI:30864"/>
        <dbReference type="EC" id="1.3.98.1"/>
    </reaction>
</comment>
<dbReference type="InterPro" id="IPR050074">
    <property type="entry name" value="DHO_dehydrogenase"/>
</dbReference>